<reference evidence="3" key="1">
    <citation type="journal article" date="2019" name="Int. J. Syst. Evol. Microbiol.">
        <title>The Global Catalogue of Microorganisms (GCM) 10K type strain sequencing project: providing services to taxonomists for standard genome sequencing and annotation.</title>
        <authorList>
            <consortium name="The Broad Institute Genomics Platform"/>
            <consortium name="The Broad Institute Genome Sequencing Center for Infectious Disease"/>
            <person name="Wu L."/>
            <person name="Ma J."/>
        </authorList>
    </citation>
    <scope>NUCLEOTIDE SEQUENCE [LARGE SCALE GENOMIC DNA]</scope>
    <source>
        <strain evidence="3">JCM 4416</strain>
    </source>
</reference>
<keyword evidence="3" id="KW-1185">Reference proteome</keyword>
<dbReference type="EMBL" id="BMTX01000009">
    <property type="protein sequence ID" value="GGS52499.1"/>
    <property type="molecule type" value="Genomic_DNA"/>
</dbReference>
<comment type="caution">
    <text evidence="2">The sequence shown here is derived from an EMBL/GenBank/DDBJ whole genome shotgun (WGS) entry which is preliminary data.</text>
</comment>
<accession>A0ABQ2T4P8</accession>
<feature type="compositionally biased region" description="Basic residues" evidence="1">
    <location>
        <begin position="253"/>
        <end position="276"/>
    </location>
</feature>
<dbReference type="Proteomes" id="UP000597853">
    <property type="component" value="Unassembled WGS sequence"/>
</dbReference>
<sequence>MSVSQHSPLAFSVVAFSQAAYAWKPVGSDKGATTEESGGGDGAGIYATARITYCGSVAANGSKGNVTSSEFSWTPLPCWYAPYLGAKDFKKKKSGGHREPDERPGMGGHAGAALSELKRHYEDEYGWTDTPGNKDYNVDKDGEGMFWAAVENPNEPDLLKRNSCNDLPFWVDNGEAPPPQYEEAVTPEILAALAYQHMQLPDTEVSLAPEQITKMNLSTWAWLDAAVRRRAGDGRQRARLQPAGHDHLGHLLDRHRRCGRRPPGRHLRQRPGRHRPGNPGSQPLTAARSRLRPRAGRSRTDVTGEPQAAVAVTPPTAATPQWPRTAAASDRTCRGPARRTTG</sequence>
<organism evidence="2 3">
    <name type="scientific">Streptomyces pseudogriseolus</name>
    <name type="common">Streptomyces gancidicus</name>
    <name type="synonym">Streptomyces rubiginosus</name>
    <dbReference type="NCBI Taxonomy" id="36817"/>
    <lineage>
        <taxon>Bacteria</taxon>
        <taxon>Bacillati</taxon>
        <taxon>Actinomycetota</taxon>
        <taxon>Actinomycetes</taxon>
        <taxon>Kitasatosporales</taxon>
        <taxon>Streptomycetaceae</taxon>
        <taxon>Streptomyces</taxon>
        <taxon>Streptomyces pseudogriseolus group</taxon>
    </lineage>
</organism>
<evidence type="ECO:0000256" key="1">
    <source>
        <dbReference type="SAM" id="MobiDB-lite"/>
    </source>
</evidence>
<evidence type="ECO:0000313" key="2">
    <source>
        <dbReference type="EMBL" id="GGS52499.1"/>
    </source>
</evidence>
<proteinExistence type="predicted"/>
<protein>
    <submittedName>
        <fullName evidence="2">Uncharacterized protein</fullName>
    </submittedName>
</protein>
<evidence type="ECO:0000313" key="3">
    <source>
        <dbReference type="Proteomes" id="UP000597853"/>
    </source>
</evidence>
<gene>
    <name evidence="2" type="ORF">GCM10010285_34980</name>
</gene>
<name>A0ABQ2T4P8_STREZ</name>
<feature type="region of interest" description="Disordered" evidence="1">
    <location>
        <begin position="91"/>
        <end position="110"/>
    </location>
</feature>
<feature type="region of interest" description="Disordered" evidence="1">
    <location>
        <begin position="233"/>
        <end position="342"/>
    </location>
</feature>
<feature type="compositionally biased region" description="Low complexity" evidence="1">
    <location>
        <begin position="306"/>
        <end position="328"/>
    </location>
</feature>